<evidence type="ECO:0000256" key="5">
    <source>
        <dbReference type="ARBA" id="ARBA00022692"/>
    </source>
</evidence>
<dbReference type="GO" id="GO:0005506">
    <property type="term" value="F:iron ion binding"/>
    <property type="evidence" value="ECO:0007669"/>
    <property type="project" value="InterPro"/>
</dbReference>
<evidence type="ECO:0000256" key="2">
    <source>
        <dbReference type="ARBA" id="ARBA00004167"/>
    </source>
</evidence>
<dbReference type="OMA" id="MEDHYYL"/>
<comment type="cofactor">
    <cofactor evidence="1 12">
        <name>heme</name>
        <dbReference type="ChEBI" id="CHEBI:30413"/>
    </cofactor>
</comment>
<comment type="subcellular location">
    <subcellularLocation>
        <location evidence="2">Membrane</location>
        <topology evidence="2">Single-pass membrane protein</topology>
    </subcellularLocation>
</comment>
<evidence type="ECO:0000256" key="3">
    <source>
        <dbReference type="ARBA" id="ARBA00010617"/>
    </source>
</evidence>
<dbReference type="GO" id="GO:0004497">
    <property type="term" value="F:monooxygenase activity"/>
    <property type="evidence" value="ECO:0007669"/>
    <property type="project" value="UniProtKB-KW"/>
</dbReference>
<keyword evidence="8 14" id="KW-1133">Transmembrane helix</keyword>
<keyword evidence="16" id="KW-1185">Reference proteome</keyword>
<evidence type="ECO:0000256" key="9">
    <source>
        <dbReference type="ARBA" id="ARBA00023002"/>
    </source>
</evidence>
<name>A2YFH1_ORYSI</name>
<evidence type="ECO:0000256" key="1">
    <source>
        <dbReference type="ARBA" id="ARBA00001971"/>
    </source>
</evidence>
<dbReference type="PRINTS" id="PR00385">
    <property type="entry name" value="P450"/>
</dbReference>
<evidence type="ECO:0000256" key="8">
    <source>
        <dbReference type="ARBA" id="ARBA00022989"/>
    </source>
</evidence>
<dbReference type="GO" id="GO:0016705">
    <property type="term" value="F:oxidoreductase activity, acting on paired donors, with incorporation or reduction of molecular oxygen"/>
    <property type="evidence" value="ECO:0007669"/>
    <property type="project" value="InterPro"/>
</dbReference>
<dbReference type="PROSITE" id="PS00086">
    <property type="entry name" value="CYTOCHROME_P450"/>
    <property type="match status" value="1"/>
</dbReference>
<keyword evidence="6 12" id="KW-0479">Metal-binding</keyword>
<dbReference type="STRING" id="39946.A2YFH1"/>
<dbReference type="AlphaFoldDB" id="A2YFH1"/>
<dbReference type="FunFam" id="1.10.630.10:FF:000008">
    <property type="entry name" value="Cytochrome P450 71D8"/>
    <property type="match status" value="1"/>
</dbReference>
<evidence type="ECO:0000256" key="14">
    <source>
        <dbReference type="SAM" id="Phobius"/>
    </source>
</evidence>
<evidence type="ECO:0000256" key="7">
    <source>
        <dbReference type="ARBA" id="ARBA00022857"/>
    </source>
</evidence>
<dbReference type="SUPFAM" id="SSF48264">
    <property type="entry name" value="Cytochrome P450"/>
    <property type="match status" value="1"/>
</dbReference>
<organism evidence="15 16">
    <name type="scientific">Oryza sativa subsp. indica</name>
    <name type="common">Rice</name>
    <dbReference type="NCBI Taxonomy" id="39946"/>
    <lineage>
        <taxon>Eukaryota</taxon>
        <taxon>Viridiplantae</taxon>
        <taxon>Streptophyta</taxon>
        <taxon>Embryophyta</taxon>
        <taxon>Tracheophyta</taxon>
        <taxon>Spermatophyta</taxon>
        <taxon>Magnoliopsida</taxon>
        <taxon>Liliopsida</taxon>
        <taxon>Poales</taxon>
        <taxon>Poaceae</taxon>
        <taxon>BOP clade</taxon>
        <taxon>Oryzoideae</taxon>
        <taxon>Oryzeae</taxon>
        <taxon>Oryzinae</taxon>
        <taxon>Oryza</taxon>
        <taxon>Oryza sativa</taxon>
    </lineage>
</organism>
<evidence type="ECO:0008006" key="17">
    <source>
        <dbReference type="Google" id="ProtNLM"/>
    </source>
</evidence>
<sequence length="514" mass="56390">MADTSHGSVVYVGLALVSLFVVLLARRRRSPPPAAAHGDGGHQRLPPGPWMLPAIGSLHHLAGKLPHRAMRDLARRHGPVMLLRIGEVPTLVVSSRDAAREVMKTHDTAFATRPLSATLRVLTNGGRDLVFAPYGDYWRQVRKIAVTELLTARRVHSFRSIREEEVAAVLRAVAVAAGTVEMRAALSALVSDITARTVFGNRCKDRGEFLFLLDRTIEFAGGFNPADLWPSSRLAGRLSGVVRRAEECRNSVYKILDGIIQEHQERTGAGGEDLVDVLLRIQKEGELQFPLAMDDIKSIIFDIFSAGSETSATTLAWAMAELIRNPTAMHKATAEVRRAFAAAGAVSEDALGELPYLHLVIRETLRLHPPLPLLLPRECREPCRVLGYDVPRGTQVLVNAWAIGRDERCWPGGSPEEFRPERFENGEATAAVDFRGADFEFLPFGAGRRMCPGMAFGLANVELPLASLLFHFDWEVPGLADPAKLDMTEAFGITARRKADLHLRPCLLVSVPGV</sequence>
<evidence type="ECO:0000256" key="13">
    <source>
        <dbReference type="RuleBase" id="RU000461"/>
    </source>
</evidence>
<dbReference type="PANTHER" id="PTHR47955:SF21">
    <property type="entry name" value="OS06G0642300 PROTEIN"/>
    <property type="match status" value="1"/>
</dbReference>
<keyword evidence="9 13" id="KW-0560">Oxidoreductase</keyword>
<dbReference type="PANTHER" id="PTHR47955">
    <property type="entry name" value="CYTOCHROME P450 FAMILY 71 PROTEIN"/>
    <property type="match status" value="1"/>
</dbReference>
<dbReference type="CDD" id="cd11072">
    <property type="entry name" value="CYP71-like"/>
    <property type="match status" value="1"/>
</dbReference>
<dbReference type="Gene3D" id="1.10.630.10">
    <property type="entry name" value="Cytochrome P450"/>
    <property type="match status" value="1"/>
</dbReference>
<reference evidence="15 16" key="1">
    <citation type="journal article" date="2005" name="PLoS Biol.">
        <title>The genomes of Oryza sativa: a history of duplications.</title>
        <authorList>
            <person name="Yu J."/>
            <person name="Wang J."/>
            <person name="Lin W."/>
            <person name="Li S."/>
            <person name="Li H."/>
            <person name="Zhou J."/>
            <person name="Ni P."/>
            <person name="Dong W."/>
            <person name="Hu S."/>
            <person name="Zeng C."/>
            <person name="Zhang J."/>
            <person name="Zhang Y."/>
            <person name="Li R."/>
            <person name="Xu Z."/>
            <person name="Li S."/>
            <person name="Li X."/>
            <person name="Zheng H."/>
            <person name="Cong L."/>
            <person name="Lin L."/>
            <person name="Yin J."/>
            <person name="Geng J."/>
            <person name="Li G."/>
            <person name="Shi J."/>
            <person name="Liu J."/>
            <person name="Lv H."/>
            <person name="Li J."/>
            <person name="Wang J."/>
            <person name="Deng Y."/>
            <person name="Ran L."/>
            <person name="Shi X."/>
            <person name="Wang X."/>
            <person name="Wu Q."/>
            <person name="Li C."/>
            <person name="Ren X."/>
            <person name="Wang J."/>
            <person name="Wang X."/>
            <person name="Li D."/>
            <person name="Liu D."/>
            <person name="Zhang X."/>
            <person name="Ji Z."/>
            <person name="Zhao W."/>
            <person name="Sun Y."/>
            <person name="Zhang Z."/>
            <person name="Bao J."/>
            <person name="Han Y."/>
            <person name="Dong L."/>
            <person name="Ji J."/>
            <person name="Chen P."/>
            <person name="Wu S."/>
            <person name="Liu J."/>
            <person name="Xiao Y."/>
            <person name="Bu D."/>
            <person name="Tan J."/>
            <person name="Yang L."/>
            <person name="Ye C."/>
            <person name="Zhang J."/>
            <person name="Xu J."/>
            <person name="Zhou Y."/>
            <person name="Yu Y."/>
            <person name="Zhang B."/>
            <person name="Zhuang S."/>
            <person name="Wei H."/>
            <person name="Liu B."/>
            <person name="Lei M."/>
            <person name="Yu H."/>
            <person name="Li Y."/>
            <person name="Xu H."/>
            <person name="Wei S."/>
            <person name="He X."/>
            <person name="Fang L."/>
            <person name="Zhang Z."/>
            <person name="Zhang Y."/>
            <person name="Huang X."/>
            <person name="Su Z."/>
            <person name="Tong W."/>
            <person name="Li J."/>
            <person name="Tong Z."/>
            <person name="Li S."/>
            <person name="Ye J."/>
            <person name="Wang L."/>
            <person name="Fang L."/>
            <person name="Lei T."/>
            <person name="Chen C."/>
            <person name="Chen H."/>
            <person name="Xu Z."/>
            <person name="Li H."/>
            <person name="Huang H."/>
            <person name="Zhang F."/>
            <person name="Xu H."/>
            <person name="Li N."/>
            <person name="Zhao C."/>
            <person name="Li S."/>
            <person name="Dong L."/>
            <person name="Huang Y."/>
            <person name="Li L."/>
            <person name="Xi Y."/>
            <person name="Qi Q."/>
            <person name="Li W."/>
            <person name="Zhang B."/>
            <person name="Hu W."/>
            <person name="Zhang Y."/>
            <person name="Tian X."/>
            <person name="Jiao Y."/>
            <person name="Liang X."/>
            <person name="Jin J."/>
            <person name="Gao L."/>
            <person name="Zheng W."/>
            <person name="Hao B."/>
            <person name="Liu S."/>
            <person name="Wang W."/>
            <person name="Yuan L."/>
            <person name="Cao M."/>
            <person name="McDermott J."/>
            <person name="Samudrala R."/>
            <person name="Wang J."/>
            <person name="Wong G.K."/>
            <person name="Yang H."/>
        </authorList>
    </citation>
    <scope>NUCLEOTIDE SEQUENCE [LARGE SCALE GENOMIC DNA]</scope>
    <source>
        <strain evidence="16">cv. 93-11</strain>
    </source>
</reference>
<proteinExistence type="inferred from homology"/>
<evidence type="ECO:0000313" key="16">
    <source>
        <dbReference type="Proteomes" id="UP000007015"/>
    </source>
</evidence>
<dbReference type="Pfam" id="PF00067">
    <property type="entry name" value="p450"/>
    <property type="match status" value="1"/>
</dbReference>
<evidence type="ECO:0000313" key="15">
    <source>
        <dbReference type="EMBL" id="EAZ01832.1"/>
    </source>
</evidence>
<keyword evidence="11 13" id="KW-0503">Monooxygenase</keyword>
<evidence type="ECO:0000256" key="12">
    <source>
        <dbReference type="PIRSR" id="PIRSR602401-1"/>
    </source>
</evidence>
<keyword evidence="7" id="KW-0521">NADP</keyword>
<dbReference type="PRINTS" id="PR00463">
    <property type="entry name" value="EP450I"/>
</dbReference>
<dbReference type="InterPro" id="IPR002401">
    <property type="entry name" value="Cyt_P450_E_grp-I"/>
</dbReference>
<evidence type="ECO:0000256" key="6">
    <source>
        <dbReference type="ARBA" id="ARBA00022723"/>
    </source>
</evidence>
<keyword evidence="10 12" id="KW-0408">Iron</keyword>
<dbReference type="EMBL" id="CM000131">
    <property type="protein sequence ID" value="EAZ01832.1"/>
    <property type="molecule type" value="Genomic_DNA"/>
</dbReference>
<dbReference type="Gramene" id="BGIOSGA023346-TA">
    <property type="protein sequence ID" value="BGIOSGA023346-PA"/>
    <property type="gene ID" value="BGIOSGA023346"/>
</dbReference>
<evidence type="ECO:0000256" key="10">
    <source>
        <dbReference type="ARBA" id="ARBA00023004"/>
    </source>
</evidence>
<protein>
    <recommendedName>
        <fullName evidence="17">Cytochrome P450</fullName>
    </recommendedName>
</protein>
<dbReference type="GO" id="GO:0016102">
    <property type="term" value="P:diterpenoid biosynthetic process"/>
    <property type="evidence" value="ECO:0007669"/>
    <property type="project" value="UniProtKB-ARBA"/>
</dbReference>
<feature type="binding site" description="axial binding residue" evidence="12">
    <location>
        <position position="451"/>
    </location>
    <ligand>
        <name>heme</name>
        <dbReference type="ChEBI" id="CHEBI:30413"/>
    </ligand>
    <ligandPart>
        <name>Fe</name>
        <dbReference type="ChEBI" id="CHEBI:18248"/>
    </ligandPart>
</feature>
<dbReference type="InterPro" id="IPR017972">
    <property type="entry name" value="Cyt_P450_CS"/>
</dbReference>
<dbReference type="InterPro" id="IPR036396">
    <property type="entry name" value="Cyt_P450_sf"/>
</dbReference>
<dbReference type="GO" id="GO:0016020">
    <property type="term" value="C:membrane"/>
    <property type="evidence" value="ECO:0007669"/>
    <property type="project" value="UniProtKB-SubCell"/>
</dbReference>
<evidence type="ECO:0000256" key="11">
    <source>
        <dbReference type="ARBA" id="ARBA00023033"/>
    </source>
</evidence>
<gene>
    <name evidence="15" type="ORF">OsI_23856</name>
</gene>
<evidence type="ECO:0000256" key="4">
    <source>
        <dbReference type="ARBA" id="ARBA00022617"/>
    </source>
</evidence>
<keyword evidence="4 12" id="KW-0349">Heme</keyword>
<dbReference type="InterPro" id="IPR001128">
    <property type="entry name" value="Cyt_P450"/>
</dbReference>
<feature type="transmembrane region" description="Helical" evidence="14">
    <location>
        <begin position="6"/>
        <end position="25"/>
    </location>
</feature>
<dbReference type="GO" id="GO:0020037">
    <property type="term" value="F:heme binding"/>
    <property type="evidence" value="ECO:0007669"/>
    <property type="project" value="InterPro"/>
</dbReference>
<keyword evidence="5 14" id="KW-0812">Transmembrane</keyword>
<dbReference type="Proteomes" id="UP000007015">
    <property type="component" value="Chromosome 6"/>
</dbReference>
<keyword evidence="14" id="KW-0472">Membrane</keyword>
<comment type="similarity">
    <text evidence="3 13">Belongs to the cytochrome P450 family.</text>
</comment>
<dbReference type="HOGENOM" id="CLU_001570_4_1_1"/>
<accession>A2YFH1</accession>